<evidence type="ECO:0000256" key="2">
    <source>
        <dbReference type="ARBA" id="ARBA00023125"/>
    </source>
</evidence>
<dbReference type="Pfam" id="PF00392">
    <property type="entry name" value="GntR"/>
    <property type="match status" value="1"/>
</dbReference>
<keyword evidence="6" id="KW-1185">Reference proteome</keyword>
<dbReference type="InterPro" id="IPR050679">
    <property type="entry name" value="Bact_HTH_transcr_reg"/>
</dbReference>
<dbReference type="SMART" id="SM00866">
    <property type="entry name" value="UTRA"/>
    <property type="match status" value="1"/>
</dbReference>
<dbReference type="Gene3D" id="3.40.1410.10">
    <property type="entry name" value="Chorismate lyase-like"/>
    <property type="match status" value="1"/>
</dbReference>
<evidence type="ECO:0000259" key="4">
    <source>
        <dbReference type="PROSITE" id="PS50949"/>
    </source>
</evidence>
<dbReference type="Gene3D" id="1.10.10.10">
    <property type="entry name" value="Winged helix-like DNA-binding domain superfamily/Winged helix DNA-binding domain"/>
    <property type="match status" value="1"/>
</dbReference>
<dbReference type="InterPro" id="IPR000524">
    <property type="entry name" value="Tscrpt_reg_HTH_GntR"/>
</dbReference>
<sequence>MGVVDRDAAVPLYYQIYLQLRDEILSGQRPFGSAMPTEHELAELFGVSRITARRVLNELAEQRYVERKRRLGTTVIFKSPAKPIEADIDQAMDSLMALGSGTTVNVIEVNREKPNPTVAAALQVDAGEDVIRAVRIRYLDGTPIGYVVSYVPGDLAPLITPGNLAKGPILQLLADAGYKAVHADQTIGALQADPQLAQALEIAPLAALLRINRTSYDASERPFLLTYAHYRSDKFTIRLDLHGTRYAVN</sequence>
<dbReference type="SUPFAM" id="SSF64288">
    <property type="entry name" value="Chorismate lyase-like"/>
    <property type="match status" value="1"/>
</dbReference>
<keyword evidence="3" id="KW-0804">Transcription</keyword>
<accession>A0A2K2FXG5</accession>
<evidence type="ECO:0000313" key="6">
    <source>
        <dbReference type="Proteomes" id="UP000236327"/>
    </source>
</evidence>
<dbReference type="SUPFAM" id="SSF46785">
    <property type="entry name" value="Winged helix' DNA-binding domain"/>
    <property type="match status" value="1"/>
</dbReference>
<dbReference type="GO" id="GO:0003677">
    <property type="term" value="F:DNA binding"/>
    <property type="evidence" value="ECO:0007669"/>
    <property type="project" value="UniProtKB-KW"/>
</dbReference>
<dbReference type="InterPro" id="IPR036388">
    <property type="entry name" value="WH-like_DNA-bd_sf"/>
</dbReference>
<dbReference type="CDD" id="cd07377">
    <property type="entry name" value="WHTH_GntR"/>
    <property type="match status" value="1"/>
</dbReference>
<dbReference type="PANTHER" id="PTHR44846">
    <property type="entry name" value="MANNOSYL-D-GLYCERATE TRANSPORT/METABOLISM SYSTEM REPRESSOR MNGR-RELATED"/>
    <property type="match status" value="1"/>
</dbReference>
<reference evidence="5 6" key="1">
    <citation type="submission" date="2016-05" db="EMBL/GenBank/DDBJ databases">
        <title>Complete genome sequence of Novosphingobium guangzhouense SA925(T).</title>
        <authorList>
            <person name="Sha S."/>
        </authorList>
    </citation>
    <scope>NUCLEOTIDE SEQUENCE [LARGE SCALE GENOMIC DNA]</scope>
    <source>
        <strain evidence="5 6">SA925</strain>
    </source>
</reference>
<feature type="domain" description="HTH gntR-type" evidence="4">
    <location>
        <begin position="10"/>
        <end position="78"/>
    </location>
</feature>
<dbReference type="InterPro" id="IPR036390">
    <property type="entry name" value="WH_DNA-bd_sf"/>
</dbReference>
<dbReference type="PROSITE" id="PS50949">
    <property type="entry name" value="HTH_GNTR"/>
    <property type="match status" value="1"/>
</dbReference>
<dbReference type="GO" id="GO:0003700">
    <property type="term" value="F:DNA-binding transcription factor activity"/>
    <property type="evidence" value="ECO:0007669"/>
    <property type="project" value="InterPro"/>
</dbReference>
<organism evidence="5 6">
    <name type="scientific">Novosphingobium guangzhouense</name>
    <dbReference type="NCBI Taxonomy" id="1850347"/>
    <lineage>
        <taxon>Bacteria</taxon>
        <taxon>Pseudomonadati</taxon>
        <taxon>Pseudomonadota</taxon>
        <taxon>Alphaproteobacteria</taxon>
        <taxon>Sphingomonadales</taxon>
        <taxon>Sphingomonadaceae</taxon>
        <taxon>Novosphingobium</taxon>
    </lineage>
</organism>
<dbReference type="EMBL" id="LYMM01000051">
    <property type="protein sequence ID" value="PNU03479.1"/>
    <property type="molecule type" value="Genomic_DNA"/>
</dbReference>
<name>A0A2K2FXG5_9SPHN</name>
<comment type="caution">
    <text evidence="5">The sequence shown here is derived from an EMBL/GenBank/DDBJ whole genome shotgun (WGS) entry which is preliminary data.</text>
</comment>
<proteinExistence type="predicted"/>
<dbReference type="Pfam" id="PF07702">
    <property type="entry name" value="UTRA"/>
    <property type="match status" value="1"/>
</dbReference>
<dbReference type="PANTHER" id="PTHR44846:SF1">
    <property type="entry name" value="MANNOSYL-D-GLYCERATE TRANSPORT_METABOLISM SYSTEM REPRESSOR MNGR-RELATED"/>
    <property type="match status" value="1"/>
</dbReference>
<dbReference type="SMART" id="SM00345">
    <property type="entry name" value="HTH_GNTR"/>
    <property type="match status" value="1"/>
</dbReference>
<evidence type="ECO:0000256" key="3">
    <source>
        <dbReference type="ARBA" id="ARBA00023163"/>
    </source>
</evidence>
<protein>
    <submittedName>
        <fullName evidence="5">GntR family transcriptional regulator</fullName>
    </submittedName>
</protein>
<dbReference type="Proteomes" id="UP000236327">
    <property type="component" value="Unassembled WGS sequence"/>
</dbReference>
<gene>
    <name evidence="5" type="ORF">A8V01_06590</name>
</gene>
<evidence type="ECO:0000313" key="5">
    <source>
        <dbReference type="EMBL" id="PNU03479.1"/>
    </source>
</evidence>
<dbReference type="GO" id="GO:0045892">
    <property type="term" value="P:negative regulation of DNA-templated transcription"/>
    <property type="evidence" value="ECO:0007669"/>
    <property type="project" value="TreeGrafter"/>
</dbReference>
<keyword evidence="2" id="KW-0238">DNA-binding</keyword>
<keyword evidence="1" id="KW-0805">Transcription regulation</keyword>
<dbReference type="AlphaFoldDB" id="A0A2K2FXG5"/>
<evidence type="ECO:0000256" key="1">
    <source>
        <dbReference type="ARBA" id="ARBA00023015"/>
    </source>
</evidence>
<dbReference type="PRINTS" id="PR00035">
    <property type="entry name" value="HTHGNTR"/>
</dbReference>
<dbReference type="InterPro" id="IPR028978">
    <property type="entry name" value="Chorismate_lyase_/UTRA_dom_sf"/>
</dbReference>
<dbReference type="InterPro" id="IPR011663">
    <property type="entry name" value="UTRA"/>
</dbReference>